<dbReference type="KEGG" id="orn:DV701_04990"/>
<keyword evidence="14" id="KW-1185">Reference proteome</keyword>
<evidence type="ECO:0000256" key="2">
    <source>
        <dbReference type="ARBA" id="ARBA00004902"/>
    </source>
</evidence>
<dbReference type="CDD" id="cd00466">
    <property type="entry name" value="DHQase_II"/>
    <property type="match status" value="1"/>
</dbReference>
<evidence type="ECO:0000256" key="10">
    <source>
        <dbReference type="PIRSR" id="PIRSR001399-2"/>
    </source>
</evidence>
<dbReference type="GO" id="GO:0009423">
    <property type="term" value="P:chorismate biosynthetic process"/>
    <property type="evidence" value="ECO:0007669"/>
    <property type="project" value="UniProtKB-UniRule"/>
</dbReference>
<feature type="binding site" evidence="8 10">
    <location>
        <begin position="104"/>
        <end position="105"/>
    </location>
    <ligand>
        <name>substrate</name>
    </ligand>
</feature>
<evidence type="ECO:0000256" key="4">
    <source>
        <dbReference type="ARBA" id="ARBA00011193"/>
    </source>
</evidence>
<name>A0A345NKK5_9MICO</name>
<dbReference type="EC" id="4.2.1.10" evidence="5 8"/>
<feature type="active site" description="Proton acceptor" evidence="8 9">
    <location>
        <position position="24"/>
    </location>
</feature>
<dbReference type="AlphaFoldDB" id="A0A345NKK5"/>
<dbReference type="UniPathway" id="UPA00053">
    <property type="reaction ID" value="UER00086"/>
</dbReference>
<feature type="transmembrane region" description="Helical" evidence="12">
    <location>
        <begin position="118"/>
        <end position="138"/>
    </location>
</feature>
<evidence type="ECO:0000256" key="6">
    <source>
        <dbReference type="ARBA" id="ARBA00023141"/>
    </source>
</evidence>
<comment type="catalytic activity">
    <reaction evidence="1 8">
        <text>3-dehydroquinate = 3-dehydroshikimate + H2O</text>
        <dbReference type="Rhea" id="RHEA:21096"/>
        <dbReference type="ChEBI" id="CHEBI:15377"/>
        <dbReference type="ChEBI" id="CHEBI:16630"/>
        <dbReference type="ChEBI" id="CHEBI:32364"/>
        <dbReference type="EC" id="4.2.1.10"/>
    </reaction>
</comment>
<dbReference type="PIRSF" id="PIRSF001399">
    <property type="entry name" value="DHquinase_II"/>
    <property type="match status" value="1"/>
</dbReference>
<evidence type="ECO:0000313" key="13">
    <source>
        <dbReference type="EMBL" id="AXH95563.1"/>
    </source>
</evidence>
<dbReference type="Gene3D" id="3.40.50.9100">
    <property type="entry name" value="Dehydroquinase, class II"/>
    <property type="match status" value="1"/>
</dbReference>
<accession>A0A345NKK5</accession>
<feature type="binding site" evidence="8 10">
    <location>
        <position position="77"/>
    </location>
    <ligand>
        <name>substrate</name>
    </ligand>
</feature>
<dbReference type="NCBIfam" id="NF003807">
    <property type="entry name" value="PRK05395.1-4"/>
    <property type="match status" value="1"/>
</dbReference>
<keyword evidence="8" id="KW-0028">Amino-acid biosynthesis</keyword>
<comment type="pathway">
    <text evidence="2 8">Metabolic intermediate biosynthesis; chorismate biosynthesis; chorismate from D-erythrose 4-phosphate and phosphoenolpyruvate: step 3/7.</text>
</comment>
<keyword evidence="12" id="KW-0472">Membrane</keyword>
<feature type="active site" description="Proton donor" evidence="8 9">
    <location>
        <position position="103"/>
    </location>
</feature>
<dbReference type="Proteomes" id="UP000253790">
    <property type="component" value="Chromosome"/>
</dbReference>
<dbReference type="NCBIfam" id="NF003806">
    <property type="entry name" value="PRK05395.1-3"/>
    <property type="match status" value="1"/>
</dbReference>
<keyword evidence="12" id="KW-1133">Transmembrane helix</keyword>
<comment type="similarity">
    <text evidence="3 8">Belongs to the type-II 3-dehydroquinase family.</text>
</comment>
<keyword evidence="12" id="KW-0812">Transmembrane</keyword>
<dbReference type="HAMAP" id="MF_00169">
    <property type="entry name" value="AroQ"/>
    <property type="match status" value="1"/>
</dbReference>
<dbReference type="GO" id="GO:0019631">
    <property type="term" value="P:quinate catabolic process"/>
    <property type="evidence" value="ECO:0007669"/>
    <property type="project" value="TreeGrafter"/>
</dbReference>
<dbReference type="InterPro" id="IPR018509">
    <property type="entry name" value="DHquinase_II_CS"/>
</dbReference>
<dbReference type="NCBIfam" id="NF003805">
    <property type="entry name" value="PRK05395.1-2"/>
    <property type="match status" value="1"/>
</dbReference>
<dbReference type="NCBIfam" id="TIGR01088">
    <property type="entry name" value="aroQ"/>
    <property type="match status" value="1"/>
</dbReference>
<evidence type="ECO:0000313" key="14">
    <source>
        <dbReference type="Proteomes" id="UP000253790"/>
    </source>
</evidence>
<dbReference type="GO" id="GO:0009073">
    <property type="term" value="P:aromatic amino acid family biosynthetic process"/>
    <property type="evidence" value="ECO:0007669"/>
    <property type="project" value="UniProtKB-KW"/>
</dbReference>
<protein>
    <recommendedName>
        <fullName evidence="5 8">3-dehydroquinate dehydratase</fullName>
        <shortName evidence="8">3-dehydroquinase</shortName>
        <ecNumber evidence="5 8">4.2.1.10</ecNumber>
    </recommendedName>
    <alternativeName>
        <fullName evidence="8">Type II DHQase</fullName>
    </alternativeName>
</protein>
<dbReference type="Pfam" id="PF01220">
    <property type="entry name" value="DHquinase_II"/>
    <property type="match status" value="1"/>
</dbReference>
<evidence type="ECO:0000256" key="5">
    <source>
        <dbReference type="ARBA" id="ARBA00012060"/>
    </source>
</evidence>
<feature type="binding site" evidence="8 10">
    <location>
        <position position="114"/>
    </location>
    <ligand>
        <name>substrate</name>
    </ligand>
</feature>
<dbReference type="RefSeq" id="WP_114927328.1">
    <property type="nucleotide sequence ID" value="NZ_CP031229.1"/>
</dbReference>
<dbReference type="OrthoDB" id="9790793at2"/>
<dbReference type="SUPFAM" id="SSF52304">
    <property type="entry name" value="Type II 3-dehydroquinate dehydratase"/>
    <property type="match status" value="1"/>
</dbReference>
<dbReference type="InterPro" id="IPR036441">
    <property type="entry name" value="DHquinase_II_sf"/>
</dbReference>
<dbReference type="PANTHER" id="PTHR21272:SF3">
    <property type="entry name" value="CATABOLIC 3-DEHYDROQUINASE"/>
    <property type="match status" value="1"/>
</dbReference>
<evidence type="ECO:0000256" key="9">
    <source>
        <dbReference type="PIRSR" id="PIRSR001399-1"/>
    </source>
</evidence>
<feature type="binding site" evidence="8 10">
    <location>
        <position position="83"/>
    </location>
    <ligand>
        <name>substrate</name>
    </ligand>
</feature>
<evidence type="ECO:0000256" key="8">
    <source>
        <dbReference type="HAMAP-Rule" id="MF_00169"/>
    </source>
</evidence>
<evidence type="ECO:0000256" key="12">
    <source>
        <dbReference type="SAM" id="Phobius"/>
    </source>
</evidence>
<reference evidence="13 14" key="1">
    <citation type="submission" date="2018-07" db="EMBL/GenBank/DDBJ databases">
        <title>Complete genome sequencing of Ornithinimicrobium sp. AMA3305.</title>
        <authorList>
            <person name="Bae J.-W."/>
        </authorList>
    </citation>
    <scope>NUCLEOTIDE SEQUENCE [LARGE SCALE GENOMIC DNA]</scope>
    <source>
        <strain evidence="13 14">AMA3305</strain>
    </source>
</reference>
<evidence type="ECO:0000256" key="11">
    <source>
        <dbReference type="PIRSR" id="PIRSR001399-3"/>
    </source>
</evidence>
<feature type="site" description="Transition state stabilizer" evidence="8 11">
    <location>
        <position position="19"/>
    </location>
</feature>
<keyword evidence="7 8" id="KW-0456">Lyase</keyword>
<gene>
    <name evidence="8 13" type="primary">aroQ</name>
    <name evidence="13" type="ORF">DV701_04990</name>
</gene>
<sequence>MTRRILVLNGPNLNLLGTREPELYGTATLADVEEVCAAEARRHGLEVTCVQTNHEGGLVDALHEAAAAGDVVGVVLNAAAYTHTSVALLDAVRATRLPVVEVHLTNPHAREPFRHVSYVSPVAVAVVAGAGVAGYRYAVDLLAERSSA</sequence>
<comment type="subunit">
    <text evidence="4 8">Homododecamer.</text>
</comment>
<comment type="function">
    <text evidence="8">Catalyzes a trans-dehydration via an enolate intermediate.</text>
</comment>
<evidence type="ECO:0000256" key="1">
    <source>
        <dbReference type="ARBA" id="ARBA00001864"/>
    </source>
</evidence>
<keyword evidence="6 8" id="KW-0057">Aromatic amino acid biosynthesis</keyword>
<dbReference type="PANTHER" id="PTHR21272">
    <property type="entry name" value="CATABOLIC 3-DEHYDROQUINASE"/>
    <property type="match status" value="1"/>
</dbReference>
<dbReference type="GO" id="GO:0008652">
    <property type="term" value="P:amino acid biosynthetic process"/>
    <property type="evidence" value="ECO:0007669"/>
    <property type="project" value="UniProtKB-KW"/>
</dbReference>
<evidence type="ECO:0000256" key="3">
    <source>
        <dbReference type="ARBA" id="ARBA00011037"/>
    </source>
</evidence>
<dbReference type="GO" id="GO:0003855">
    <property type="term" value="F:3-dehydroquinate dehydratase activity"/>
    <property type="evidence" value="ECO:0007669"/>
    <property type="project" value="UniProtKB-UniRule"/>
</dbReference>
<dbReference type="EMBL" id="CP031229">
    <property type="protein sequence ID" value="AXH95563.1"/>
    <property type="molecule type" value="Genomic_DNA"/>
</dbReference>
<proteinExistence type="inferred from homology"/>
<dbReference type="InterPro" id="IPR001874">
    <property type="entry name" value="DHquinase_II"/>
</dbReference>
<dbReference type="PROSITE" id="PS01029">
    <property type="entry name" value="DEHYDROQUINASE_II"/>
    <property type="match status" value="1"/>
</dbReference>
<organism evidence="13 14">
    <name type="scientific">Ornithinimicrobium avium</name>
    <dbReference type="NCBI Taxonomy" id="2283195"/>
    <lineage>
        <taxon>Bacteria</taxon>
        <taxon>Bacillati</taxon>
        <taxon>Actinomycetota</taxon>
        <taxon>Actinomycetes</taxon>
        <taxon>Micrococcales</taxon>
        <taxon>Ornithinimicrobiaceae</taxon>
        <taxon>Ornithinimicrobium</taxon>
    </lineage>
</organism>
<evidence type="ECO:0000256" key="7">
    <source>
        <dbReference type="ARBA" id="ARBA00023239"/>
    </source>
</evidence>
<feature type="binding site" evidence="8 10">
    <location>
        <position position="90"/>
    </location>
    <ligand>
        <name>substrate</name>
    </ligand>
</feature>